<proteinExistence type="predicted"/>
<evidence type="ECO:0000313" key="1">
    <source>
        <dbReference type="EMBL" id="GAT91413.1"/>
    </source>
</evidence>
<organism evidence="1 2">
    <name type="scientific">Entamoeba histolytica</name>
    <dbReference type="NCBI Taxonomy" id="5759"/>
    <lineage>
        <taxon>Eukaryota</taxon>
        <taxon>Amoebozoa</taxon>
        <taxon>Evosea</taxon>
        <taxon>Archamoebae</taxon>
        <taxon>Mastigamoebida</taxon>
        <taxon>Entamoebidae</taxon>
        <taxon>Entamoeba</taxon>
    </lineage>
</organism>
<gene>
    <name evidence="1" type="ORF">CL6EHI_151660</name>
</gene>
<dbReference type="VEuPathDB" id="AmoebaDB:EHI_151660"/>
<evidence type="ECO:0000313" key="2">
    <source>
        <dbReference type="Proteomes" id="UP000078387"/>
    </source>
</evidence>
<accession>A0A5K1UTF6</accession>
<name>A0A5K1UTF6_ENTHI</name>
<dbReference type="VEuPathDB" id="AmoebaDB:EHI7A_000400"/>
<protein>
    <submittedName>
        <fullName evidence="1">Uncharacterized protein</fullName>
    </submittedName>
</protein>
<dbReference type="EMBL" id="BDEQ01000001">
    <property type="protein sequence ID" value="GAT91413.1"/>
    <property type="molecule type" value="Genomic_DNA"/>
</dbReference>
<dbReference type="AlphaFoldDB" id="A0A5K1UTF6"/>
<comment type="caution">
    <text evidence="1">The sequence shown here is derived from an EMBL/GenBank/DDBJ whole genome shotgun (WGS) entry which is preliminary data.</text>
</comment>
<dbReference type="VEuPathDB" id="AmoebaDB:EHI5A_000400"/>
<dbReference type="OMA" id="ELLCCHE"/>
<dbReference type="VEuPathDB" id="AmoebaDB:EHI8A_000170"/>
<reference evidence="1 2" key="1">
    <citation type="submission" date="2016-05" db="EMBL/GenBank/DDBJ databases">
        <title>First whole genome sequencing of Entamoeba histolytica HM1:IMSS-clone-6.</title>
        <authorList>
            <person name="Mukherjee Avik.K."/>
            <person name="Izumyama S."/>
            <person name="Nakada-Tsukui K."/>
            <person name="Nozaki T."/>
        </authorList>
    </citation>
    <scope>NUCLEOTIDE SEQUENCE [LARGE SCALE GENOMIC DNA]</scope>
    <source>
        <strain evidence="1 2">HM1:IMSS clone 6</strain>
    </source>
</reference>
<dbReference type="Proteomes" id="UP000078387">
    <property type="component" value="Unassembled WGS sequence"/>
</dbReference>
<sequence length="220" mass="25370">MSLIESCIKNDFHEIINIIENGANYLDIDENGNTPFHYLKVIPPTTPKLTACDPTLFKIFKTRRDIETDAIFNYQNGFTHIHSSIIIPHCPSLKLDVSETSAQIFIEWCYCKSSPTLEKMAPFCSVKKSMELLCCYEANSCWKYLEDFSISLSHLLPDVSIEYLRYFENNDLIDNHPILFEKITQIFFATFNSQGGDDFINDLSQPLLLRCLHSLSQLHQ</sequence>
<dbReference type="VEuPathDB" id="AmoebaDB:KM1_000760"/>